<dbReference type="SUPFAM" id="SSF53335">
    <property type="entry name" value="S-adenosyl-L-methionine-dependent methyltransferases"/>
    <property type="match status" value="1"/>
</dbReference>
<dbReference type="SUPFAM" id="SSF48013">
    <property type="entry name" value="NusB-like"/>
    <property type="match status" value="1"/>
</dbReference>
<evidence type="ECO:0000256" key="6">
    <source>
        <dbReference type="ARBA" id="ARBA00022552"/>
    </source>
</evidence>
<comment type="catalytic activity">
    <reaction evidence="13">
        <text>cytidine(967) in 16S rRNA + S-adenosyl-L-methionine = 5-methylcytidine(967) in 16S rRNA + S-adenosyl-L-homocysteine + H(+)</text>
        <dbReference type="Rhea" id="RHEA:42748"/>
        <dbReference type="Rhea" id="RHEA-COMP:10219"/>
        <dbReference type="Rhea" id="RHEA-COMP:10220"/>
        <dbReference type="ChEBI" id="CHEBI:15378"/>
        <dbReference type="ChEBI" id="CHEBI:57856"/>
        <dbReference type="ChEBI" id="CHEBI:59789"/>
        <dbReference type="ChEBI" id="CHEBI:74483"/>
        <dbReference type="ChEBI" id="CHEBI:82748"/>
        <dbReference type="EC" id="2.1.1.176"/>
    </reaction>
</comment>
<accession>A0A7W0C7R5</accession>
<reference evidence="16 17" key="1">
    <citation type="submission" date="2020-07" db="EMBL/GenBank/DDBJ databases">
        <title>Genomic Encyclopedia of Type Strains, Phase IV (KMG-IV): sequencing the most valuable type-strain genomes for metagenomic binning, comparative biology and taxonomic classification.</title>
        <authorList>
            <person name="Goeker M."/>
        </authorList>
    </citation>
    <scope>NUCLEOTIDE SEQUENCE [LARGE SCALE GENOMIC DNA]</scope>
    <source>
        <strain evidence="16 17">DSM 17721</strain>
    </source>
</reference>
<dbReference type="GO" id="GO:0003723">
    <property type="term" value="F:RNA binding"/>
    <property type="evidence" value="ECO:0007669"/>
    <property type="project" value="UniProtKB-UniRule"/>
</dbReference>
<feature type="binding site" evidence="14">
    <location>
        <position position="292"/>
    </location>
    <ligand>
        <name>S-adenosyl-L-methionine</name>
        <dbReference type="ChEBI" id="CHEBI:59789"/>
    </ligand>
</feature>
<keyword evidence="9 14" id="KW-0949">S-adenosyl-L-methionine</keyword>
<keyword evidence="8 14" id="KW-0808">Transferase</keyword>
<feature type="binding site" evidence="14">
    <location>
        <position position="338"/>
    </location>
    <ligand>
        <name>S-adenosyl-L-methionine</name>
        <dbReference type="ChEBI" id="CHEBI:59789"/>
    </ligand>
</feature>
<name>A0A7W0C7R5_9BACT</name>
<dbReference type="InterPro" id="IPR001678">
    <property type="entry name" value="MeTrfase_RsmB-F_NOP2_dom"/>
</dbReference>
<dbReference type="Pfam" id="PF22458">
    <property type="entry name" value="RsmF-B_ferredox"/>
    <property type="match status" value="1"/>
</dbReference>
<dbReference type="InterPro" id="IPR035926">
    <property type="entry name" value="NusB-like_sf"/>
</dbReference>
<comment type="subcellular location">
    <subcellularLocation>
        <location evidence="2">Cytoplasm</location>
    </subcellularLocation>
</comment>
<dbReference type="NCBIfam" id="NF011494">
    <property type="entry name" value="PRK14902.1"/>
    <property type="match status" value="1"/>
</dbReference>
<evidence type="ECO:0000256" key="10">
    <source>
        <dbReference type="ARBA" id="ARBA00022884"/>
    </source>
</evidence>
<evidence type="ECO:0000256" key="5">
    <source>
        <dbReference type="ARBA" id="ARBA00022490"/>
    </source>
</evidence>
<feature type="active site" description="Nucleophile" evidence="14">
    <location>
        <position position="392"/>
    </location>
</feature>
<sequence>MISGDARELAFRILSELETRRTTLDRLIDEEFEKIAPGMDRRDRALAFALVYGVLRWRAKLDWHIEGLANRPLNKIRPDMRNILRMGLFQMLFMSRIPDSAAVNTAVNLAKKYGSPKLAGFVNALLRNAARQKTAFADPDPARDPVPALAVSQSFPEWIVRRWNNRLGLDETRLLCRYNNQIPPLTLRANTLRISREALTEKMVFADAAETICGTKYAPDGICLWGPHVPVSELPGFAEGYFQVQDEAPQLAAHVLDCRPGQDVLDACAGLGGKTGHIAQLMENRGRILGMDSDMGKLRELSLEMNRLGADNVETCPHDLRQPLDPEKLGTFDRILVDAPCSGLGVIRRNPDIKWTARQADFQGHARKQLQLLSHAAALLKPSGGVMVYAVCSMEPEETNGVVSAFLEKTARFELQDMGLLFPGLADLADDRGCLTLLPHRHATDGFFIARLRVCP</sequence>
<evidence type="ECO:0000259" key="15">
    <source>
        <dbReference type="PROSITE" id="PS51686"/>
    </source>
</evidence>
<keyword evidence="7 14" id="KW-0489">Methyltransferase</keyword>
<keyword evidence="6" id="KW-0698">rRNA processing</keyword>
<feature type="domain" description="SAM-dependent MTase RsmB/NOP-type" evidence="15">
    <location>
        <begin position="175"/>
        <end position="455"/>
    </location>
</feature>
<dbReference type="GO" id="GO:0005737">
    <property type="term" value="C:cytoplasm"/>
    <property type="evidence" value="ECO:0007669"/>
    <property type="project" value="UniProtKB-SubCell"/>
</dbReference>
<dbReference type="NCBIfam" id="TIGR00563">
    <property type="entry name" value="rsmB"/>
    <property type="match status" value="1"/>
</dbReference>
<keyword evidence="17" id="KW-1185">Reference proteome</keyword>
<dbReference type="Gene3D" id="3.40.50.150">
    <property type="entry name" value="Vaccinia Virus protein VP39"/>
    <property type="match status" value="1"/>
</dbReference>
<evidence type="ECO:0000256" key="14">
    <source>
        <dbReference type="PROSITE-ProRule" id="PRU01023"/>
    </source>
</evidence>
<evidence type="ECO:0000256" key="12">
    <source>
        <dbReference type="ARBA" id="ARBA00031088"/>
    </source>
</evidence>
<comment type="caution">
    <text evidence="16">The sequence shown here is derived from an EMBL/GenBank/DDBJ whole genome shotgun (WGS) entry which is preliminary data.</text>
</comment>
<evidence type="ECO:0000256" key="7">
    <source>
        <dbReference type="ARBA" id="ARBA00022603"/>
    </source>
</evidence>
<evidence type="ECO:0000313" key="16">
    <source>
        <dbReference type="EMBL" id="MBA2880677.1"/>
    </source>
</evidence>
<dbReference type="Pfam" id="PF01029">
    <property type="entry name" value="NusB"/>
    <property type="match status" value="1"/>
</dbReference>
<evidence type="ECO:0000256" key="13">
    <source>
        <dbReference type="ARBA" id="ARBA00047283"/>
    </source>
</evidence>
<evidence type="ECO:0000256" key="8">
    <source>
        <dbReference type="ARBA" id="ARBA00022679"/>
    </source>
</evidence>
<dbReference type="PRINTS" id="PR02008">
    <property type="entry name" value="RCMTFAMILY"/>
</dbReference>
<dbReference type="PANTHER" id="PTHR22807">
    <property type="entry name" value="NOP2 YEAST -RELATED NOL1/NOP2/FMU SUN DOMAIN-CONTAINING"/>
    <property type="match status" value="1"/>
</dbReference>
<gene>
    <name evidence="16" type="ORF">HNR65_000995</name>
</gene>
<dbReference type="InterPro" id="IPR049560">
    <property type="entry name" value="MeTrfase_RsmB-F_NOP2_cat"/>
</dbReference>
<evidence type="ECO:0000256" key="2">
    <source>
        <dbReference type="ARBA" id="ARBA00004496"/>
    </source>
</evidence>
<dbReference type="Pfam" id="PF01189">
    <property type="entry name" value="Methyltr_RsmB-F"/>
    <property type="match status" value="1"/>
</dbReference>
<dbReference type="InterPro" id="IPR006027">
    <property type="entry name" value="NusB_RsmB_TIM44"/>
</dbReference>
<evidence type="ECO:0000313" key="17">
    <source>
        <dbReference type="Proteomes" id="UP000525298"/>
    </source>
</evidence>
<dbReference type="EC" id="2.1.1.176" evidence="4"/>
<keyword evidence="5" id="KW-0963">Cytoplasm</keyword>
<comment type="similarity">
    <text evidence="3 14">Belongs to the class I-like SAM-binding methyltransferase superfamily. RsmB/NOP family.</text>
</comment>
<keyword evidence="10 14" id="KW-0694">RNA-binding</keyword>
<dbReference type="InterPro" id="IPR004573">
    <property type="entry name" value="rRNA_ssu_MeTfrase_B"/>
</dbReference>
<proteinExistence type="inferred from homology"/>
<comment type="caution">
    <text evidence="14">Lacks conserved residue(s) required for the propagation of feature annotation.</text>
</comment>
<evidence type="ECO:0000256" key="4">
    <source>
        <dbReference type="ARBA" id="ARBA00012140"/>
    </source>
</evidence>
<dbReference type="GO" id="GO:0006355">
    <property type="term" value="P:regulation of DNA-templated transcription"/>
    <property type="evidence" value="ECO:0007669"/>
    <property type="project" value="InterPro"/>
</dbReference>
<evidence type="ECO:0000256" key="3">
    <source>
        <dbReference type="ARBA" id="ARBA00007494"/>
    </source>
</evidence>
<dbReference type="InterPro" id="IPR018314">
    <property type="entry name" value="RsmB/NOL1/NOP2-like_CS"/>
</dbReference>
<evidence type="ECO:0000256" key="9">
    <source>
        <dbReference type="ARBA" id="ARBA00022691"/>
    </source>
</evidence>
<dbReference type="Gene3D" id="1.10.940.10">
    <property type="entry name" value="NusB-like"/>
    <property type="match status" value="1"/>
</dbReference>
<evidence type="ECO:0000256" key="1">
    <source>
        <dbReference type="ARBA" id="ARBA00002724"/>
    </source>
</evidence>
<dbReference type="PANTHER" id="PTHR22807:SF53">
    <property type="entry name" value="RIBOSOMAL RNA SMALL SUBUNIT METHYLTRANSFERASE B-RELATED"/>
    <property type="match status" value="1"/>
</dbReference>
<comment type="function">
    <text evidence="1">Specifically methylates the cytosine at position 967 (m5C967) of 16S rRNA.</text>
</comment>
<feature type="binding site" evidence="14">
    <location>
        <position position="319"/>
    </location>
    <ligand>
        <name>S-adenosyl-L-methionine</name>
        <dbReference type="ChEBI" id="CHEBI:59789"/>
    </ligand>
</feature>
<dbReference type="RefSeq" id="WP_181550338.1">
    <property type="nucleotide sequence ID" value="NZ_JACDUS010000002.1"/>
</dbReference>
<dbReference type="InterPro" id="IPR029063">
    <property type="entry name" value="SAM-dependent_MTases_sf"/>
</dbReference>
<dbReference type="AlphaFoldDB" id="A0A7W0C7R5"/>
<evidence type="ECO:0000256" key="11">
    <source>
        <dbReference type="ARBA" id="ARBA00030399"/>
    </source>
</evidence>
<dbReference type="Proteomes" id="UP000525298">
    <property type="component" value="Unassembled WGS sequence"/>
</dbReference>
<dbReference type="EMBL" id="JACDUS010000002">
    <property type="protein sequence ID" value="MBA2880677.1"/>
    <property type="molecule type" value="Genomic_DNA"/>
</dbReference>
<dbReference type="PROSITE" id="PS01153">
    <property type="entry name" value="NOL1_NOP2_SUN"/>
    <property type="match status" value="1"/>
</dbReference>
<dbReference type="InterPro" id="IPR023267">
    <property type="entry name" value="RCMT"/>
</dbReference>
<protein>
    <recommendedName>
        <fullName evidence="4">16S rRNA (cytosine(967)-C(5))-methyltransferase</fullName>
        <ecNumber evidence="4">2.1.1.176</ecNumber>
    </recommendedName>
    <alternativeName>
        <fullName evidence="11">16S rRNA m5C967 methyltransferase</fullName>
    </alternativeName>
    <alternativeName>
        <fullName evidence="12">rRNA (cytosine-C(5)-)-methyltransferase RsmB</fullName>
    </alternativeName>
</protein>
<organism evidence="16 17">
    <name type="scientific">Desulfosalsimonas propionicica</name>
    <dbReference type="NCBI Taxonomy" id="332175"/>
    <lineage>
        <taxon>Bacteria</taxon>
        <taxon>Pseudomonadati</taxon>
        <taxon>Thermodesulfobacteriota</taxon>
        <taxon>Desulfobacteria</taxon>
        <taxon>Desulfobacterales</taxon>
        <taxon>Desulfosalsimonadaceae</taxon>
        <taxon>Desulfosalsimonas</taxon>
    </lineage>
</organism>
<dbReference type="InterPro" id="IPR054728">
    <property type="entry name" value="RsmB-like_ferredoxin"/>
</dbReference>
<dbReference type="PROSITE" id="PS51686">
    <property type="entry name" value="SAM_MT_RSMB_NOP"/>
    <property type="match status" value="1"/>
</dbReference>
<dbReference type="GO" id="GO:0008649">
    <property type="term" value="F:rRNA methyltransferase activity"/>
    <property type="evidence" value="ECO:0007669"/>
    <property type="project" value="InterPro"/>
</dbReference>